<organism evidence="3">
    <name type="scientific">Locusta migratoria</name>
    <name type="common">Migratory locust</name>
    <dbReference type="NCBI Taxonomy" id="7004"/>
    <lineage>
        <taxon>Eukaryota</taxon>
        <taxon>Metazoa</taxon>
        <taxon>Ecdysozoa</taxon>
        <taxon>Arthropoda</taxon>
        <taxon>Hexapoda</taxon>
        <taxon>Insecta</taxon>
        <taxon>Pterygota</taxon>
        <taxon>Neoptera</taxon>
        <taxon>Polyneoptera</taxon>
        <taxon>Orthoptera</taxon>
        <taxon>Caelifera</taxon>
        <taxon>Acrididea</taxon>
        <taxon>Acridomorpha</taxon>
        <taxon>Acridoidea</taxon>
        <taxon>Acrididae</taxon>
        <taxon>Oedipodinae</taxon>
        <taxon>Locusta</taxon>
    </lineage>
</organism>
<keyword evidence="2" id="KW-0732">Signal</keyword>
<evidence type="ECO:0000256" key="1">
    <source>
        <dbReference type="SAM" id="MobiDB-lite"/>
    </source>
</evidence>
<feature type="compositionally biased region" description="Basic and acidic residues" evidence="1">
    <location>
        <begin position="38"/>
        <end position="64"/>
    </location>
</feature>
<name>A0A385XR00_LOCMI</name>
<gene>
    <name evidence="3" type="primary">dh1</name>
</gene>
<accession>A0A385XR00</accession>
<proteinExistence type="evidence at transcript level"/>
<sequence length="262" mass="29214">MPRGAQLFLLLALVTAARVLDARAESSRAGSDAQSSHQDGRGASHDRNEESNELNDENRSDGDAQDATFRRGREMQEFVSHAGGPIGNGEEDQWLALADGSYIPAEAVRELVQRGPTLSENTGLWFGPRYGRRTSCGENVPLKWLSQVEKRAAKQPALWFGPRVGRSLDEEPKGEEWRDDDKGLKDGSSQRQDRSAQPPGLWFGPRVGRRSDAQVDDMLWFGPRPGRSVDTDKQDLYDDEVAMRDQRGAKHPGLWFGPRFGR</sequence>
<reference evidence="3" key="1">
    <citation type="submission" date="2017-11" db="EMBL/GenBank/DDBJ databases">
        <title>Novel Lom-dh genes encoding diapause hormones promote egg diapause of Locusta migratoria L.</title>
        <authorList>
            <person name="Hao K."/>
        </authorList>
    </citation>
    <scope>NUCLEOTIDE SEQUENCE</scope>
</reference>
<dbReference type="EMBL" id="MG517531">
    <property type="protein sequence ID" value="AYC12051.1"/>
    <property type="molecule type" value="mRNA"/>
</dbReference>
<evidence type="ECO:0000256" key="2">
    <source>
        <dbReference type="SAM" id="SignalP"/>
    </source>
</evidence>
<feature type="region of interest" description="Disordered" evidence="1">
    <location>
        <begin position="163"/>
        <end position="208"/>
    </location>
</feature>
<feature type="region of interest" description="Disordered" evidence="1">
    <location>
        <begin position="25"/>
        <end position="64"/>
    </location>
</feature>
<feature type="chain" id="PRO_5017474579" evidence="2">
    <location>
        <begin position="25"/>
        <end position="262"/>
    </location>
</feature>
<feature type="compositionally biased region" description="Basic and acidic residues" evidence="1">
    <location>
        <begin position="166"/>
        <end position="185"/>
    </location>
</feature>
<evidence type="ECO:0000313" key="3">
    <source>
        <dbReference type="EMBL" id="AYC12051.1"/>
    </source>
</evidence>
<protein>
    <submittedName>
        <fullName evidence="3">DH1</fullName>
    </submittedName>
</protein>
<feature type="signal peptide" evidence="2">
    <location>
        <begin position="1"/>
        <end position="24"/>
    </location>
</feature>
<dbReference type="AlphaFoldDB" id="A0A385XR00"/>
<feature type="compositionally biased region" description="Polar residues" evidence="1">
    <location>
        <begin position="28"/>
        <end position="37"/>
    </location>
</feature>